<dbReference type="RefSeq" id="WP_282218171.1">
    <property type="nucleotide sequence ID" value="NZ_CP118246.1"/>
</dbReference>
<evidence type="ECO:0000259" key="4">
    <source>
        <dbReference type="Pfam" id="PF13377"/>
    </source>
</evidence>
<keyword evidence="3" id="KW-0804">Transcription</keyword>
<name>A0ABY7YKE5_9HYPH</name>
<evidence type="ECO:0000256" key="1">
    <source>
        <dbReference type="ARBA" id="ARBA00023015"/>
    </source>
</evidence>
<dbReference type="InterPro" id="IPR046335">
    <property type="entry name" value="LacI/GalR-like_sensor"/>
</dbReference>
<dbReference type="Proteomes" id="UP001220530">
    <property type="component" value="Chromosome"/>
</dbReference>
<dbReference type="SUPFAM" id="SSF53822">
    <property type="entry name" value="Periplasmic binding protein-like I"/>
    <property type="match status" value="1"/>
</dbReference>
<evidence type="ECO:0000313" key="6">
    <source>
        <dbReference type="Proteomes" id="UP001220530"/>
    </source>
</evidence>
<dbReference type="Gene3D" id="3.40.50.2300">
    <property type="match status" value="2"/>
</dbReference>
<evidence type="ECO:0000256" key="3">
    <source>
        <dbReference type="ARBA" id="ARBA00023163"/>
    </source>
</evidence>
<accession>A0ABY7YKE5</accession>
<feature type="domain" description="Transcriptional regulator LacI/GalR-like sensor" evidence="4">
    <location>
        <begin position="78"/>
        <end position="241"/>
    </location>
</feature>
<dbReference type="PANTHER" id="PTHR30146">
    <property type="entry name" value="LACI-RELATED TRANSCRIPTIONAL REPRESSOR"/>
    <property type="match status" value="1"/>
</dbReference>
<dbReference type="PANTHER" id="PTHR30146:SF149">
    <property type="entry name" value="HTH-TYPE TRANSCRIPTIONAL REGULATOR EBGR"/>
    <property type="match status" value="1"/>
</dbReference>
<sequence>MSLKIETIKVYHTVSMPDPTLLQSADGVIAIGIHSTAEIDWLREHCRHLVFADFAPPGDEFDSVGSDLRTATRKMLNALNDMGYKRIGFVGWAESADEPYSETRCRAYVEWSREFATFDPSRCITEHSMDRTTEEFGHRLAPRLLSSPELPDAILTSNDNIAVGIYRALHERGLRIPDDIAVASFNDISVAQFLNPPLTTIRLPAEEIGKTAVNLLVERLGGRDLSRHISIANRIIWRRSTHAVQAMKSG</sequence>
<protein>
    <submittedName>
        <fullName evidence="5">Substrate-binding domain-containing protein</fullName>
    </submittedName>
</protein>
<dbReference type="InterPro" id="IPR028082">
    <property type="entry name" value="Peripla_BP_I"/>
</dbReference>
<keyword evidence="2" id="KW-0238">DNA-binding</keyword>
<reference evidence="5 6" key="1">
    <citation type="submission" date="2023-02" db="EMBL/GenBank/DDBJ databases">
        <title>Devosia algicola sp. nov., isolated from the phycosphere of marine algae.</title>
        <authorList>
            <person name="Kim J.M."/>
            <person name="Lee J.K."/>
            <person name="Choi B.J."/>
            <person name="Bayburt H."/>
            <person name="Jeon C.O."/>
        </authorList>
    </citation>
    <scope>NUCLEOTIDE SEQUENCE [LARGE SCALE GENOMIC DNA]</scope>
    <source>
        <strain evidence="5 6">G20-9</strain>
    </source>
</reference>
<evidence type="ECO:0000313" key="5">
    <source>
        <dbReference type="EMBL" id="WDR01761.1"/>
    </source>
</evidence>
<evidence type="ECO:0000256" key="2">
    <source>
        <dbReference type="ARBA" id="ARBA00023125"/>
    </source>
</evidence>
<keyword evidence="6" id="KW-1185">Reference proteome</keyword>
<gene>
    <name evidence="5" type="ORF">PSQ19_13575</name>
</gene>
<dbReference type="Pfam" id="PF13377">
    <property type="entry name" value="Peripla_BP_3"/>
    <property type="match status" value="1"/>
</dbReference>
<dbReference type="CDD" id="cd01544">
    <property type="entry name" value="PBP1_GalR"/>
    <property type="match status" value="1"/>
</dbReference>
<proteinExistence type="predicted"/>
<keyword evidence="1" id="KW-0805">Transcription regulation</keyword>
<organism evidence="5 6">
    <name type="scientific">Devosia algicola</name>
    <dbReference type="NCBI Taxonomy" id="3026418"/>
    <lineage>
        <taxon>Bacteria</taxon>
        <taxon>Pseudomonadati</taxon>
        <taxon>Pseudomonadota</taxon>
        <taxon>Alphaproteobacteria</taxon>
        <taxon>Hyphomicrobiales</taxon>
        <taxon>Devosiaceae</taxon>
        <taxon>Devosia</taxon>
    </lineage>
</organism>
<dbReference type="EMBL" id="CP118246">
    <property type="protein sequence ID" value="WDR01761.1"/>
    <property type="molecule type" value="Genomic_DNA"/>
</dbReference>